<dbReference type="SUPFAM" id="SSF103473">
    <property type="entry name" value="MFS general substrate transporter"/>
    <property type="match status" value="1"/>
</dbReference>
<dbReference type="AlphaFoldDB" id="A0A8B6ER48"/>
<dbReference type="OrthoDB" id="6111965at2759"/>
<keyword evidence="3" id="KW-1185">Reference proteome</keyword>
<feature type="transmembrane region" description="Helical" evidence="1">
    <location>
        <begin position="363"/>
        <end position="380"/>
    </location>
</feature>
<evidence type="ECO:0000313" key="2">
    <source>
        <dbReference type="EMBL" id="VDI38579.1"/>
    </source>
</evidence>
<keyword evidence="1" id="KW-0812">Transmembrane</keyword>
<comment type="caution">
    <text evidence="2">The sequence shown here is derived from an EMBL/GenBank/DDBJ whole genome shotgun (WGS) entry which is preliminary data.</text>
</comment>
<feature type="transmembrane region" description="Helical" evidence="1">
    <location>
        <begin position="331"/>
        <end position="351"/>
    </location>
</feature>
<proteinExistence type="predicted"/>
<accession>A0A8B6ER48</accession>
<evidence type="ECO:0000313" key="3">
    <source>
        <dbReference type="Proteomes" id="UP000596742"/>
    </source>
</evidence>
<feature type="transmembrane region" description="Helical" evidence="1">
    <location>
        <begin position="243"/>
        <end position="263"/>
    </location>
</feature>
<dbReference type="InterPro" id="IPR036259">
    <property type="entry name" value="MFS_trans_sf"/>
</dbReference>
<name>A0A8B6ER48_MYTGA</name>
<dbReference type="InterPro" id="IPR011701">
    <property type="entry name" value="MFS"/>
</dbReference>
<sequence length="500" mass="55227">MEIELQLLKHCNESKIQRREEQRFRSRMGMGDYGPLASMLINIYSCRMTMIVGGIVMFIGFVSSFFASYNLNYILITYGIISGTGLGLCATPPLVIIGYFFHLKRGLALAVVVSGAGFGMFIAGPFLQALINQYGLQGAFLVLGAISSNQIVIGTLMRPSDLENRHKTDLKRKRDMDRMTSKSNNTIFYTLKNLLHFDILSDKSFMFCSLQYLLWSIPFSILLLHLTNYAVLQGSSKENAALLITYMGISAIFGKIITGLSVGHNGLDPVLLNFGFNGISGLLTILFPLYSGTFQGQTIFALLFGFYSGGLTTMINPLCMELIGVSKVSSGIGTMYFISGFGYIIGPPIAGFVVDNGGTYEDSFILCGILFLLAAVFTLISNNWRIPTKEIVAVSLENLKDPSLSIRNDELHPDGHISMEIHPTCNSKDVISEYSDVAEKNADGSPNNQDRVNMKSSYEKFRHNLSYGYKAVDTLLNSSDNDHILEQDLSIDECTHINVQ</sequence>
<dbReference type="PANTHER" id="PTHR11360">
    <property type="entry name" value="MONOCARBOXYLATE TRANSPORTER"/>
    <property type="match status" value="1"/>
</dbReference>
<keyword evidence="1" id="KW-0472">Membrane</keyword>
<evidence type="ECO:0000256" key="1">
    <source>
        <dbReference type="SAM" id="Phobius"/>
    </source>
</evidence>
<dbReference type="InterPro" id="IPR050327">
    <property type="entry name" value="Proton-linked_MCT"/>
</dbReference>
<feature type="transmembrane region" description="Helical" evidence="1">
    <location>
        <begin position="48"/>
        <end position="69"/>
    </location>
</feature>
<feature type="transmembrane region" description="Helical" evidence="1">
    <location>
        <begin position="296"/>
        <end position="319"/>
    </location>
</feature>
<dbReference type="Gene3D" id="1.20.1250.20">
    <property type="entry name" value="MFS general substrate transporter like domains"/>
    <property type="match status" value="1"/>
</dbReference>
<feature type="transmembrane region" description="Helical" evidence="1">
    <location>
        <begin position="107"/>
        <end position="127"/>
    </location>
</feature>
<keyword evidence="1" id="KW-1133">Transmembrane helix</keyword>
<dbReference type="Proteomes" id="UP000596742">
    <property type="component" value="Unassembled WGS sequence"/>
</dbReference>
<gene>
    <name evidence="2" type="ORF">MGAL_10B080277</name>
</gene>
<reference evidence="2" key="1">
    <citation type="submission" date="2018-11" db="EMBL/GenBank/DDBJ databases">
        <authorList>
            <person name="Alioto T."/>
            <person name="Alioto T."/>
        </authorList>
    </citation>
    <scope>NUCLEOTIDE SEQUENCE</scope>
</reference>
<dbReference type="GO" id="GO:0008028">
    <property type="term" value="F:monocarboxylic acid transmembrane transporter activity"/>
    <property type="evidence" value="ECO:0007669"/>
    <property type="project" value="TreeGrafter"/>
</dbReference>
<dbReference type="CDD" id="cd17352">
    <property type="entry name" value="MFS_MCT_SLC16"/>
    <property type="match status" value="1"/>
</dbReference>
<feature type="transmembrane region" description="Helical" evidence="1">
    <location>
        <begin position="75"/>
        <end position="100"/>
    </location>
</feature>
<organism evidence="2 3">
    <name type="scientific">Mytilus galloprovincialis</name>
    <name type="common">Mediterranean mussel</name>
    <dbReference type="NCBI Taxonomy" id="29158"/>
    <lineage>
        <taxon>Eukaryota</taxon>
        <taxon>Metazoa</taxon>
        <taxon>Spiralia</taxon>
        <taxon>Lophotrochozoa</taxon>
        <taxon>Mollusca</taxon>
        <taxon>Bivalvia</taxon>
        <taxon>Autobranchia</taxon>
        <taxon>Pteriomorphia</taxon>
        <taxon>Mytilida</taxon>
        <taxon>Mytiloidea</taxon>
        <taxon>Mytilidae</taxon>
        <taxon>Mytilinae</taxon>
        <taxon>Mytilus</taxon>
    </lineage>
</organism>
<dbReference type="Pfam" id="PF07690">
    <property type="entry name" value="MFS_1"/>
    <property type="match status" value="1"/>
</dbReference>
<feature type="transmembrane region" description="Helical" evidence="1">
    <location>
        <begin position="212"/>
        <end position="231"/>
    </location>
</feature>
<dbReference type="EMBL" id="UYJE01005605">
    <property type="protein sequence ID" value="VDI38579.1"/>
    <property type="molecule type" value="Genomic_DNA"/>
</dbReference>
<feature type="transmembrane region" description="Helical" evidence="1">
    <location>
        <begin position="139"/>
        <end position="157"/>
    </location>
</feature>
<feature type="transmembrane region" description="Helical" evidence="1">
    <location>
        <begin position="270"/>
        <end position="290"/>
    </location>
</feature>
<protein>
    <submittedName>
        <fullName evidence="2">MFS transporter, MCP family, solute carrier family 16 (Monocarboxylic acid transporters), member 12</fullName>
    </submittedName>
</protein>
<dbReference type="PANTHER" id="PTHR11360:SF284">
    <property type="entry name" value="EG:103B4.3 PROTEIN-RELATED"/>
    <property type="match status" value="1"/>
</dbReference>